<evidence type="ECO:0000256" key="1">
    <source>
        <dbReference type="SAM" id="Phobius"/>
    </source>
</evidence>
<feature type="transmembrane region" description="Helical" evidence="1">
    <location>
        <begin position="58"/>
        <end position="78"/>
    </location>
</feature>
<keyword evidence="1" id="KW-0812">Transmembrane</keyword>
<evidence type="ECO:0000313" key="2">
    <source>
        <dbReference type="EMBL" id="RAH80665.1"/>
    </source>
</evidence>
<accession>A0A8T8WXV1</accession>
<dbReference type="EMBL" id="KZ824802">
    <property type="protein sequence ID" value="RAH80665.1"/>
    <property type="molecule type" value="Genomic_DNA"/>
</dbReference>
<sequence>MIAVSTVIPGLYSITALLLWPDWKKALVTCSVLFATVGATLTGIGVTDFSTCIDLMTARIMGVVYIGVAIILAAITSWPCAQVPEV</sequence>
<keyword evidence="1" id="KW-1133">Transmembrane helix</keyword>
<keyword evidence="1" id="KW-0472">Membrane</keyword>
<dbReference type="Proteomes" id="UP000249497">
    <property type="component" value="Unassembled WGS sequence"/>
</dbReference>
<dbReference type="AlphaFoldDB" id="A0A8T8WXV1"/>
<feature type="transmembrane region" description="Helical" evidence="1">
    <location>
        <begin position="26"/>
        <end position="46"/>
    </location>
</feature>
<keyword evidence="3" id="KW-1185">Reference proteome</keyword>
<reference evidence="2 3" key="1">
    <citation type="submission" date="2018-02" db="EMBL/GenBank/DDBJ databases">
        <title>The genomes of Aspergillus section Nigri reveals drivers in fungal speciation.</title>
        <authorList>
            <consortium name="DOE Joint Genome Institute"/>
            <person name="Vesth T.C."/>
            <person name="Nybo J."/>
            <person name="Theobald S."/>
            <person name="Brandl J."/>
            <person name="Frisvad J.C."/>
            <person name="Nielsen K.F."/>
            <person name="Lyhne E.K."/>
            <person name="Kogle M.E."/>
            <person name="Kuo A."/>
            <person name="Riley R."/>
            <person name="Clum A."/>
            <person name="Nolan M."/>
            <person name="Lipzen A."/>
            <person name="Salamov A."/>
            <person name="Henrissat B."/>
            <person name="Wiebenga A."/>
            <person name="De vries R.P."/>
            <person name="Grigoriev I.V."/>
            <person name="Mortensen U.H."/>
            <person name="Andersen M.R."/>
            <person name="Baker S.E."/>
        </authorList>
    </citation>
    <scope>NUCLEOTIDE SEQUENCE [LARGE SCALE GENOMIC DNA]</scope>
    <source>
        <strain evidence="2 3">CBS 114.51</strain>
    </source>
</reference>
<dbReference type="GeneID" id="37169753"/>
<evidence type="ECO:0000313" key="3">
    <source>
        <dbReference type="Proteomes" id="UP000249497"/>
    </source>
</evidence>
<proteinExistence type="predicted"/>
<name>A0A8T8WXV1_ASPJA</name>
<organism evidence="2 3">
    <name type="scientific">Aspergillus japonicus CBS 114.51</name>
    <dbReference type="NCBI Taxonomy" id="1448312"/>
    <lineage>
        <taxon>Eukaryota</taxon>
        <taxon>Fungi</taxon>
        <taxon>Dikarya</taxon>
        <taxon>Ascomycota</taxon>
        <taxon>Pezizomycotina</taxon>
        <taxon>Eurotiomycetes</taxon>
        <taxon>Eurotiomycetidae</taxon>
        <taxon>Eurotiales</taxon>
        <taxon>Aspergillaceae</taxon>
        <taxon>Aspergillus</taxon>
        <taxon>Aspergillus subgen. Circumdati</taxon>
    </lineage>
</organism>
<dbReference type="RefSeq" id="XP_025526559.1">
    <property type="nucleotide sequence ID" value="XM_025666061.1"/>
</dbReference>
<gene>
    <name evidence="2" type="ORF">BO86DRAFT_125747</name>
</gene>
<protein>
    <submittedName>
        <fullName evidence="2">Uncharacterized protein</fullName>
    </submittedName>
</protein>